<evidence type="ECO:0000256" key="3">
    <source>
        <dbReference type="ARBA" id="ARBA00022729"/>
    </source>
</evidence>
<dbReference type="InterPro" id="IPR036179">
    <property type="entry name" value="Ig-like_dom_sf"/>
</dbReference>
<feature type="compositionally biased region" description="Polar residues" evidence="8">
    <location>
        <begin position="394"/>
        <end position="407"/>
    </location>
</feature>
<feature type="chain" id="PRO_5045024295" evidence="10">
    <location>
        <begin position="22"/>
        <end position="439"/>
    </location>
</feature>
<organism evidence="12 13">
    <name type="scientific">Salmo salar</name>
    <name type="common">Atlantic salmon</name>
    <dbReference type="NCBI Taxonomy" id="8030"/>
    <lineage>
        <taxon>Eukaryota</taxon>
        <taxon>Metazoa</taxon>
        <taxon>Chordata</taxon>
        <taxon>Craniata</taxon>
        <taxon>Vertebrata</taxon>
        <taxon>Euteleostomi</taxon>
        <taxon>Actinopterygii</taxon>
        <taxon>Neopterygii</taxon>
        <taxon>Teleostei</taxon>
        <taxon>Protacanthopterygii</taxon>
        <taxon>Salmoniformes</taxon>
        <taxon>Salmonidae</taxon>
        <taxon>Salmoninae</taxon>
        <taxon>Salmo</taxon>
    </lineage>
</organism>
<evidence type="ECO:0000256" key="5">
    <source>
        <dbReference type="ARBA" id="ARBA00023136"/>
    </source>
</evidence>
<evidence type="ECO:0000256" key="4">
    <source>
        <dbReference type="ARBA" id="ARBA00022989"/>
    </source>
</evidence>
<evidence type="ECO:0000256" key="1">
    <source>
        <dbReference type="ARBA" id="ARBA00004370"/>
    </source>
</evidence>
<dbReference type="InterPro" id="IPR000920">
    <property type="entry name" value="Myelin_P0-rel"/>
</dbReference>
<dbReference type="Gene3D" id="2.60.40.10">
    <property type="entry name" value="Immunoglobulins"/>
    <property type="match status" value="2"/>
</dbReference>
<dbReference type="PANTHER" id="PTHR13869:SF24">
    <property type="entry name" value="BASEMENT MEMBRANE-SPECIFIC HEPARAN SULFATE PROTEOGLYCAN CORE PROTEIN-LIKE"/>
    <property type="match status" value="1"/>
</dbReference>
<evidence type="ECO:0000256" key="2">
    <source>
        <dbReference type="ARBA" id="ARBA00022692"/>
    </source>
</evidence>
<name>A0ABM3DFE2_SALSA</name>
<feature type="domain" description="Immunoglobulin" evidence="11">
    <location>
        <begin position="21"/>
        <end position="119"/>
    </location>
</feature>
<dbReference type="InterPro" id="IPR003599">
    <property type="entry name" value="Ig_sub"/>
</dbReference>
<sequence>MKGGRVITFFLFALVAKYCLSDHITVMLNDRIILPFSGSCHGGVMEWRHCQGPAGSFCNKTVATFDGNNLIPGEGYENRVQLQNGNLSLTISSAEYNDMGWYECVCNNNVLQDVELEVLVPTEISFLVGDNVTLPFHGFTGKWTKDSERDIQCFKDGQNVFTISGGYITYGSGYQDRVSVSMDGYRKGDISFNLTNPRRSDQGTYWCFFSPDHQRGYPGAVTLTVTPKEKHCDDTGRPTMVVVVVLVIILAAVVFYFLGGKLKETMAAWFKGNCLRSQFSPCPEGEQGGEHLSVTISESESETEEDRTGTRTCCVPFAPACIIRTLLEPPSTPGLVTKATDGPPSTPGLVTKATDGPPSTPGLVTKATDGPPSTPGLVTNATDGPPSTPGLVTKATNGPPSTPSLVTKATDGPPSTPGLVTKATDGPPSTPGLVTNGTD</sequence>
<evidence type="ECO:0000256" key="8">
    <source>
        <dbReference type="SAM" id="MobiDB-lite"/>
    </source>
</evidence>
<keyword evidence="12" id="KW-1185">Reference proteome</keyword>
<accession>A0ABM3DFE2</accession>
<keyword evidence="7" id="KW-0393">Immunoglobulin domain</keyword>
<feature type="region of interest" description="Disordered" evidence="8">
    <location>
        <begin position="282"/>
        <end position="310"/>
    </location>
</feature>
<dbReference type="PANTHER" id="PTHR13869">
    <property type="entry name" value="MYELIN P0 RELATED"/>
    <property type="match status" value="1"/>
</dbReference>
<evidence type="ECO:0000313" key="12">
    <source>
        <dbReference type="Proteomes" id="UP001652741"/>
    </source>
</evidence>
<dbReference type="InterPro" id="IPR013783">
    <property type="entry name" value="Ig-like_fold"/>
</dbReference>
<keyword evidence="3 10" id="KW-0732">Signal</keyword>
<evidence type="ECO:0000256" key="9">
    <source>
        <dbReference type="SAM" id="Phobius"/>
    </source>
</evidence>
<proteinExistence type="predicted"/>
<evidence type="ECO:0000313" key="14">
    <source>
        <dbReference type="RefSeq" id="XP_045557514.1"/>
    </source>
</evidence>
<evidence type="ECO:0000256" key="10">
    <source>
        <dbReference type="SAM" id="SignalP"/>
    </source>
</evidence>
<keyword evidence="4 9" id="KW-1133">Transmembrane helix</keyword>
<feature type="transmembrane region" description="Helical" evidence="9">
    <location>
        <begin position="240"/>
        <end position="258"/>
    </location>
</feature>
<feature type="signal peptide" evidence="10">
    <location>
        <begin position="1"/>
        <end position="21"/>
    </location>
</feature>
<dbReference type="RefSeq" id="XP_045557514.1">
    <property type="nucleotide sequence ID" value="XM_045701558.1"/>
</dbReference>
<gene>
    <name evidence="13 14" type="primary">LOC123728757</name>
</gene>
<keyword evidence="2 9" id="KW-0812">Transmembrane</keyword>
<keyword evidence="6" id="KW-1015">Disulfide bond</keyword>
<dbReference type="SUPFAM" id="SSF48726">
    <property type="entry name" value="Immunoglobulin"/>
    <property type="match status" value="2"/>
</dbReference>
<keyword evidence="5 9" id="KW-0472">Membrane</keyword>
<dbReference type="RefSeq" id="XP_045557513.1">
    <property type="nucleotide sequence ID" value="XM_045701557.1"/>
</dbReference>
<evidence type="ECO:0000313" key="13">
    <source>
        <dbReference type="RefSeq" id="XP_045557513.1"/>
    </source>
</evidence>
<reference evidence="13 14" key="1">
    <citation type="submission" date="2025-05" db="UniProtKB">
        <authorList>
            <consortium name="RefSeq"/>
        </authorList>
    </citation>
    <scope>IDENTIFICATION</scope>
</reference>
<protein>
    <submittedName>
        <fullName evidence="13 14">Uncharacterized protein LOC123728757</fullName>
    </submittedName>
</protein>
<feature type="region of interest" description="Disordered" evidence="8">
    <location>
        <begin position="332"/>
        <end position="439"/>
    </location>
</feature>
<comment type="subcellular location">
    <subcellularLocation>
        <location evidence="1">Membrane</location>
    </subcellularLocation>
</comment>
<evidence type="ECO:0000259" key="11">
    <source>
        <dbReference type="SMART" id="SM00409"/>
    </source>
</evidence>
<dbReference type="SMART" id="SM00409">
    <property type="entry name" value="IG"/>
    <property type="match status" value="2"/>
</dbReference>
<feature type="domain" description="Immunoglobulin" evidence="11">
    <location>
        <begin position="121"/>
        <end position="226"/>
    </location>
</feature>
<dbReference type="GeneID" id="123728757"/>
<evidence type="ECO:0000256" key="7">
    <source>
        <dbReference type="ARBA" id="ARBA00023319"/>
    </source>
</evidence>
<evidence type="ECO:0000256" key="6">
    <source>
        <dbReference type="ARBA" id="ARBA00023157"/>
    </source>
</evidence>
<dbReference type="Proteomes" id="UP001652741">
    <property type="component" value="Chromosome ssa18"/>
</dbReference>